<feature type="domain" description="Ubiquinol-cytochrome c chaperone" evidence="3">
    <location>
        <begin position="130"/>
        <end position="184"/>
    </location>
</feature>
<comment type="similarity">
    <text evidence="1">Belongs to the CBP3 family.</text>
</comment>
<organism evidence="4 5">
    <name type="scientific">Crucibulum laeve</name>
    <dbReference type="NCBI Taxonomy" id="68775"/>
    <lineage>
        <taxon>Eukaryota</taxon>
        <taxon>Fungi</taxon>
        <taxon>Dikarya</taxon>
        <taxon>Basidiomycota</taxon>
        <taxon>Agaricomycotina</taxon>
        <taxon>Agaricomycetes</taxon>
        <taxon>Agaricomycetidae</taxon>
        <taxon>Agaricales</taxon>
        <taxon>Agaricineae</taxon>
        <taxon>Nidulariaceae</taxon>
        <taxon>Crucibulum</taxon>
    </lineage>
</organism>
<feature type="compositionally biased region" description="Polar residues" evidence="2">
    <location>
        <begin position="53"/>
        <end position="74"/>
    </location>
</feature>
<keyword evidence="5" id="KW-1185">Reference proteome</keyword>
<dbReference type="Proteomes" id="UP000308652">
    <property type="component" value="Unassembled WGS sequence"/>
</dbReference>
<accession>A0A5C3LK75</accession>
<evidence type="ECO:0000256" key="1">
    <source>
        <dbReference type="ARBA" id="ARBA00006407"/>
    </source>
</evidence>
<dbReference type="EMBL" id="ML213657">
    <property type="protein sequence ID" value="TFK33032.1"/>
    <property type="molecule type" value="Genomic_DNA"/>
</dbReference>
<feature type="region of interest" description="Disordered" evidence="2">
    <location>
        <begin position="33"/>
        <end position="74"/>
    </location>
</feature>
<evidence type="ECO:0000259" key="3">
    <source>
        <dbReference type="Pfam" id="PF03981"/>
    </source>
</evidence>
<dbReference type="GO" id="GO:0005739">
    <property type="term" value="C:mitochondrion"/>
    <property type="evidence" value="ECO:0007669"/>
    <property type="project" value="TreeGrafter"/>
</dbReference>
<dbReference type="InterPro" id="IPR021150">
    <property type="entry name" value="Ubiq_cyt_c_chap"/>
</dbReference>
<dbReference type="GO" id="GO:0034551">
    <property type="term" value="P:mitochondrial respiratory chain complex III assembly"/>
    <property type="evidence" value="ECO:0007669"/>
    <property type="project" value="TreeGrafter"/>
</dbReference>
<evidence type="ECO:0000313" key="4">
    <source>
        <dbReference type="EMBL" id="TFK33032.1"/>
    </source>
</evidence>
<evidence type="ECO:0000313" key="5">
    <source>
        <dbReference type="Proteomes" id="UP000308652"/>
    </source>
</evidence>
<gene>
    <name evidence="4" type="ORF">BDQ12DRAFT_691728</name>
</gene>
<feature type="compositionally biased region" description="Low complexity" evidence="2">
    <location>
        <begin position="37"/>
        <end position="51"/>
    </location>
</feature>
<evidence type="ECO:0000256" key="2">
    <source>
        <dbReference type="SAM" id="MobiDB-lite"/>
    </source>
</evidence>
<dbReference type="STRING" id="68775.A0A5C3LK75"/>
<dbReference type="PANTHER" id="PTHR12184:SF1">
    <property type="entry name" value="UBIQUINOL-CYTOCHROME-C REDUCTASE COMPLEX ASSEMBLY FACTOR 1"/>
    <property type="match status" value="1"/>
</dbReference>
<proteinExistence type="inferred from homology"/>
<sequence>MLTRCLVRHASRQTTLVASSAPYTARCLATKAPKKLSSTATPPSPASAHSAGKTAQNDKSTPSTKPVAQEKSWLTRQVQSSPAFRKFFLTFTNALGYGSPKQLAARRAFVLYRHVCAVKPDEDKVFWQKDCSLPLTFQSRFTITNLHIWLLTVHLRALPNPLGMHHTQTLIDHFFININDRIRAVLRPPTEPTKPYAFHADFYLNPNAPKEGELDEHGKQQKRPLLGVRTQDMLVTRQMKIFKKQWAGMGMSLHLGLVTSDMELAGVVWRNMLGARGAQGIAYPDSASSPAKYRRAVNLVGGEVTKVSKIDVDQEETKDDGSGVHDFSPEEADKYVAYPELMLDVVGYIRRELVRLQNVSDAEIMEGNWEKLRFGKVTPVKIPASEKLR</sequence>
<dbReference type="PANTHER" id="PTHR12184">
    <property type="entry name" value="UBIQUINOL-CYTOCHROME C REDUCTASE COMPLEX ASSEMBLY FACTOR 1 FAMILY MEMBER"/>
    <property type="match status" value="1"/>
</dbReference>
<dbReference type="OrthoDB" id="10253878at2759"/>
<dbReference type="InterPro" id="IPR007129">
    <property type="entry name" value="Ubiqinol_cyt_c_chaperone_CPB3"/>
</dbReference>
<dbReference type="AlphaFoldDB" id="A0A5C3LK75"/>
<feature type="domain" description="Ubiquinol-cytochrome c chaperone" evidence="3">
    <location>
        <begin position="230"/>
        <end position="296"/>
    </location>
</feature>
<protein>
    <recommendedName>
        <fullName evidence="3">Ubiquinol-cytochrome c chaperone domain-containing protein</fullName>
    </recommendedName>
</protein>
<reference evidence="4 5" key="1">
    <citation type="journal article" date="2019" name="Nat. Ecol. Evol.">
        <title>Megaphylogeny resolves global patterns of mushroom evolution.</title>
        <authorList>
            <person name="Varga T."/>
            <person name="Krizsan K."/>
            <person name="Foldi C."/>
            <person name="Dima B."/>
            <person name="Sanchez-Garcia M."/>
            <person name="Sanchez-Ramirez S."/>
            <person name="Szollosi G.J."/>
            <person name="Szarkandi J.G."/>
            <person name="Papp V."/>
            <person name="Albert L."/>
            <person name="Andreopoulos W."/>
            <person name="Angelini C."/>
            <person name="Antonin V."/>
            <person name="Barry K.W."/>
            <person name="Bougher N.L."/>
            <person name="Buchanan P."/>
            <person name="Buyck B."/>
            <person name="Bense V."/>
            <person name="Catcheside P."/>
            <person name="Chovatia M."/>
            <person name="Cooper J."/>
            <person name="Damon W."/>
            <person name="Desjardin D."/>
            <person name="Finy P."/>
            <person name="Geml J."/>
            <person name="Haridas S."/>
            <person name="Hughes K."/>
            <person name="Justo A."/>
            <person name="Karasinski D."/>
            <person name="Kautmanova I."/>
            <person name="Kiss B."/>
            <person name="Kocsube S."/>
            <person name="Kotiranta H."/>
            <person name="LaButti K.M."/>
            <person name="Lechner B.E."/>
            <person name="Liimatainen K."/>
            <person name="Lipzen A."/>
            <person name="Lukacs Z."/>
            <person name="Mihaltcheva S."/>
            <person name="Morgado L.N."/>
            <person name="Niskanen T."/>
            <person name="Noordeloos M.E."/>
            <person name="Ohm R.A."/>
            <person name="Ortiz-Santana B."/>
            <person name="Ovrebo C."/>
            <person name="Racz N."/>
            <person name="Riley R."/>
            <person name="Savchenko A."/>
            <person name="Shiryaev A."/>
            <person name="Soop K."/>
            <person name="Spirin V."/>
            <person name="Szebenyi C."/>
            <person name="Tomsovsky M."/>
            <person name="Tulloss R.E."/>
            <person name="Uehling J."/>
            <person name="Grigoriev I.V."/>
            <person name="Vagvolgyi C."/>
            <person name="Papp T."/>
            <person name="Martin F.M."/>
            <person name="Miettinen O."/>
            <person name="Hibbett D.S."/>
            <person name="Nagy L.G."/>
        </authorList>
    </citation>
    <scope>NUCLEOTIDE SEQUENCE [LARGE SCALE GENOMIC DNA]</scope>
    <source>
        <strain evidence="4 5">CBS 166.37</strain>
    </source>
</reference>
<dbReference type="Pfam" id="PF03981">
    <property type="entry name" value="Ubiq_cyt_C_chap"/>
    <property type="match status" value="2"/>
</dbReference>
<name>A0A5C3LK75_9AGAR</name>